<sequence>MDIKALQTTLREFAAERDWPAFHTPKNLAMALMVEAAELAEIFQWMTPEQSRAAHADVVLQERIGDEAADVLLYLLQLADHTAVDLKRAVGRKLVKNAKKYPPRRPGLPAGPTSAADAQTHVLVDWENVQPRDTDIRNLAPDVTDVWLFHGPRQKKVDAHQGSFGDRITLVPIARAGKNALDFHLSFYMGYIASRHPHARFVVISNDKGYAPMIEHATGLGFSARQVGFTQGKVAVKRAPSKTPAAKTAANSKGSGSQTAAKQPAAEPPSTAPAAKTARPRKAATAKPAKAETDNSPPEITTPPAKSPTAKVAPAKPASPAKRTARAKKTAVMSAASNTVRAPENTTTPKPEDLRKAFNHVEASIRKSANKPARQARLVASIKSLLGAAADDAVVRAVLRQLQDGGKVRIDGKGAVTYEL</sequence>
<reference evidence="3 4" key="1">
    <citation type="submission" date="2016-06" db="EMBL/GenBank/DDBJ databases">
        <authorList>
            <person name="Kjaerup R.B."/>
            <person name="Dalgaard T.S."/>
            <person name="Juul-Madsen H.R."/>
        </authorList>
    </citation>
    <scope>NUCLEOTIDE SEQUENCE [LARGE SCALE GENOMIC DNA]</scope>
    <source>
        <strain evidence="3 4">DSM 16361</strain>
    </source>
</reference>
<dbReference type="PANTHER" id="PTHR46523:SF1">
    <property type="entry name" value="DCTP PYROPHOSPHATASE 1"/>
    <property type="match status" value="1"/>
</dbReference>
<evidence type="ECO:0000313" key="3">
    <source>
        <dbReference type="EMBL" id="SBP88138.1"/>
    </source>
</evidence>
<dbReference type="Pfam" id="PF18475">
    <property type="entry name" value="PIN7"/>
    <property type="match status" value="1"/>
</dbReference>
<evidence type="ECO:0000259" key="2">
    <source>
        <dbReference type="Pfam" id="PF18475"/>
    </source>
</evidence>
<dbReference type="Proteomes" id="UP000214566">
    <property type="component" value="Unassembled WGS sequence"/>
</dbReference>
<dbReference type="GO" id="GO:0047429">
    <property type="term" value="F:nucleoside triphosphate diphosphatase activity"/>
    <property type="evidence" value="ECO:0007669"/>
    <property type="project" value="InterPro"/>
</dbReference>
<dbReference type="InterPro" id="IPR041494">
    <property type="entry name" value="PIN7"/>
</dbReference>
<dbReference type="OrthoDB" id="9791898at2"/>
<accession>A0A238D4A0</accession>
<evidence type="ECO:0000313" key="4">
    <source>
        <dbReference type="Proteomes" id="UP000214566"/>
    </source>
</evidence>
<dbReference type="AlphaFoldDB" id="A0A238D4A0"/>
<dbReference type="Gene3D" id="1.10.287.1080">
    <property type="entry name" value="MazG-like"/>
    <property type="match status" value="1"/>
</dbReference>
<organism evidence="3 4">
    <name type="scientific">Thiomonas delicata</name>
    <name type="common">Thiomonas cuprina</name>
    <dbReference type="NCBI Taxonomy" id="364030"/>
    <lineage>
        <taxon>Bacteria</taxon>
        <taxon>Pseudomonadati</taxon>
        <taxon>Pseudomonadota</taxon>
        <taxon>Betaproteobacteria</taxon>
        <taxon>Burkholderiales</taxon>
        <taxon>Thiomonas</taxon>
    </lineage>
</organism>
<feature type="region of interest" description="Disordered" evidence="1">
    <location>
        <begin position="235"/>
        <end position="352"/>
    </location>
</feature>
<feature type="compositionally biased region" description="Polar residues" evidence="1">
    <location>
        <begin position="335"/>
        <end position="349"/>
    </location>
</feature>
<dbReference type="CDD" id="cd11537">
    <property type="entry name" value="NTP-PPase_RS21-C6_like"/>
    <property type="match status" value="1"/>
</dbReference>
<keyword evidence="4" id="KW-1185">Reference proteome</keyword>
<dbReference type="EMBL" id="FLMQ01000055">
    <property type="protein sequence ID" value="SBP88138.1"/>
    <property type="molecule type" value="Genomic_DNA"/>
</dbReference>
<gene>
    <name evidence="3" type="ORF">THIARS_60851</name>
</gene>
<feature type="domain" description="PIN-like" evidence="2">
    <location>
        <begin position="123"/>
        <end position="220"/>
    </location>
</feature>
<proteinExistence type="predicted"/>
<feature type="compositionally biased region" description="Low complexity" evidence="1">
    <location>
        <begin position="241"/>
        <end position="252"/>
    </location>
</feature>
<protein>
    <recommendedName>
        <fullName evidence="2">PIN-like domain-containing protein</fullName>
    </recommendedName>
</protein>
<dbReference type="InterPro" id="IPR052555">
    <property type="entry name" value="dCTP_Pyrophosphatase"/>
</dbReference>
<name>A0A238D4A0_THIDL</name>
<feature type="compositionally biased region" description="Low complexity" evidence="1">
    <location>
        <begin position="302"/>
        <end position="322"/>
    </location>
</feature>
<evidence type="ECO:0000256" key="1">
    <source>
        <dbReference type="SAM" id="MobiDB-lite"/>
    </source>
</evidence>
<dbReference type="PANTHER" id="PTHR46523">
    <property type="entry name" value="DCTP PYROPHOSPHATASE 1"/>
    <property type="match status" value="1"/>
</dbReference>
<dbReference type="GO" id="GO:0009143">
    <property type="term" value="P:nucleoside triphosphate catabolic process"/>
    <property type="evidence" value="ECO:0007669"/>
    <property type="project" value="InterPro"/>
</dbReference>
<dbReference type="SUPFAM" id="SSF101386">
    <property type="entry name" value="all-alpha NTP pyrophosphatases"/>
    <property type="match status" value="1"/>
</dbReference>
<dbReference type="InterPro" id="IPR025984">
    <property type="entry name" value="DCTPP"/>
</dbReference>
<dbReference type="Pfam" id="PF12643">
    <property type="entry name" value="MazG-like"/>
    <property type="match status" value="1"/>
</dbReference>